<feature type="region of interest" description="Disordered" evidence="1">
    <location>
        <begin position="49"/>
        <end position="76"/>
    </location>
</feature>
<dbReference type="AlphaFoldDB" id="A0A6J6YLA4"/>
<dbReference type="EMBL" id="CAFAAH010000247">
    <property type="protein sequence ID" value="CAB4807886.1"/>
    <property type="molecule type" value="Genomic_DNA"/>
</dbReference>
<organism evidence="2">
    <name type="scientific">freshwater metagenome</name>
    <dbReference type="NCBI Taxonomy" id="449393"/>
    <lineage>
        <taxon>unclassified sequences</taxon>
        <taxon>metagenomes</taxon>
        <taxon>ecological metagenomes</taxon>
    </lineage>
</organism>
<evidence type="ECO:0000313" key="2">
    <source>
        <dbReference type="EMBL" id="CAB4807886.1"/>
    </source>
</evidence>
<reference evidence="2" key="1">
    <citation type="submission" date="2020-05" db="EMBL/GenBank/DDBJ databases">
        <authorList>
            <person name="Chiriac C."/>
            <person name="Salcher M."/>
            <person name="Ghai R."/>
            <person name="Kavagutti S V."/>
        </authorList>
    </citation>
    <scope>NUCLEOTIDE SEQUENCE</scope>
</reference>
<proteinExistence type="predicted"/>
<sequence>MTFSTAATASLGTVIVSSETPATTTVIVSSDPTGPTVPPKPVRVSRIRTGFIGTKTAPSGTTSKPDAGVTSLSPTPATMPDAINNAATAAVEKRASGVFIFRSILRIPRGGETAWGILERCWDFRLGPA</sequence>
<protein>
    <submittedName>
        <fullName evidence="2">Unannotated protein</fullName>
    </submittedName>
</protein>
<accession>A0A6J6YLA4</accession>
<evidence type="ECO:0000256" key="1">
    <source>
        <dbReference type="SAM" id="MobiDB-lite"/>
    </source>
</evidence>
<gene>
    <name evidence="2" type="ORF">UFOPK2996_01437</name>
</gene>
<feature type="compositionally biased region" description="Polar residues" evidence="1">
    <location>
        <begin position="56"/>
        <end position="76"/>
    </location>
</feature>
<name>A0A6J6YLA4_9ZZZZ</name>